<sequence>MTEMSADSAMRSRLRVILAASVGSALEWYDFFLYGTAAALVFGDLFFPKSDPLVGTLLSFLTFGVGFVVRPLGGILFGIMGDRFGRKPVLVATLLMIGIGTTAIGLLPTYAQIGYWAPAMLVALRVVQGLGAGAEYGGAVIYLVENAPTHQRGFWGSFAPLGVSVGNLLAAGAFALVTVLPREDLMSWGWRLPFLASFLLILLGIFVRLRLAETPVFTEAVVARGKIERNPAMEALRRHPRNFMVVLGARLAENGLGYLFPVFGLNYVISTLGVPKSEALSALMLAFVIELFAIMGFAALSDRIGRRPVYMFGALAGIAFAFPFFWLVGTKQWIWIAVAFIGARAVVTAAMFGPQAAYFAELFPPQRRFAGFAFARELGSLLAGGPAPFVATALVAASGSWWPVACYAILLSACTALAIWAGPETYEESITVDNTSDGLMHATAVPAQA</sequence>
<dbReference type="CDD" id="cd17369">
    <property type="entry name" value="MFS_ShiA_like"/>
    <property type="match status" value="1"/>
</dbReference>
<keyword evidence="3" id="KW-1003">Cell membrane</keyword>
<evidence type="ECO:0000256" key="4">
    <source>
        <dbReference type="ARBA" id="ARBA00022692"/>
    </source>
</evidence>
<comment type="subcellular location">
    <subcellularLocation>
        <location evidence="1">Cell membrane</location>
        <topology evidence="1">Multi-pass membrane protein</topology>
    </subcellularLocation>
</comment>
<dbReference type="AlphaFoldDB" id="A0A1M6W7A8"/>
<evidence type="ECO:0000259" key="8">
    <source>
        <dbReference type="PROSITE" id="PS50850"/>
    </source>
</evidence>
<feature type="transmembrane region" description="Helical" evidence="7">
    <location>
        <begin position="333"/>
        <end position="353"/>
    </location>
</feature>
<keyword evidence="2" id="KW-0813">Transport</keyword>
<feature type="transmembrane region" description="Helical" evidence="7">
    <location>
        <begin position="279"/>
        <end position="300"/>
    </location>
</feature>
<dbReference type="Gene3D" id="1.20.1250.20">
    <property type="entry name" value="MFS general substrate transporter like domains"/>
    <property type="match status" value="2"/>
</dbReference>
<evidence type="ECO:0000256" key="7">
    <source>
        <dbReference type="SAM" id="Phobius"/>
    </source>
</evidence>
<dbReference type="FunFam" id="1.20.1250.20:FF:000001">
    <property type="entry name" value="Dicarboxylate MFS transporter"/>
    <property type="match status" value="1"/>
</dbReference>
<evidence type="ECO:0000256" key="6">
    <source>
        <dbReference type="ARBA" id="ARBA00023136"/>
    </source>
</evidence>
<feature type="transmembrane region" description="Helical" evidence="7">
    <location>
        <begin position="16"/>
        <end position="42"/>
    </location>
</feature>
<dbReference type="Pfam" id="PF00083">
    <property type="entry name" value="Sugar_tr"/>
    <property type="match status" value="2"/>
</dbReference>
<feature type="transmembrane region" description="Helical" evidence="7">
    <location>
        <begin position="188"/>
        <end position="207"/>
    </location>
</feature>
<keyword evidence="5 7" id="KW-1133">Transmembrane helix</keyword>
<feature type="transmembrane region" description="Helical" evidence="7">
    <location>
        <begin position="122"/>
        <end position="144"/>
    </location>
</feature>
<dbReference type="PANTHER" id="PTHR43045:SF1">
    <property type="entry name" value="SHIKIMATE TRANSPORTER"/>
    <property type="match status" value="1"/>
</dbReference>
<evidence type="ECO:0000256" key="5">
    <source>
        <dbReference type="ARBA" id="ARBA00022989"/>
    </source>
</evidence>
<feature type="domain" description="Major facilitator superfamily (MFS) profile" evidence="8">
    <location>
        <begin position="16"/>
        <end position="426"/>
    </location>
</feature>
<dbReference type="InterPro" id="IPR036259">
    <property type="entry name" value="MFS_trans_sf"/>
</dbReference>
<evidence type="ECO:0000256" key="2">
    <source>
        <dbReference type="ARBA" id="ARBA00022448"/>
    </source>
</evidence>
<dbReference type="EMBL" id="LT670844">
    <property type="protein sequence ID" value="SHK89528.1"/>
    <property type="molecule type" value="Genomic_DNA"/>
</dbReference>
<evidence type="ECO:0000313" key="9">
    <source>
        <dbReference type="EMBL" id="SHK89528.1"/>
    </source>
</evidence>
<feature type="transmembrane region" description="Helical" evidence="7">
    <location>
        <begin position="54"/>
        <end position="77"/>
    </location>
</feature>
<dbReference type="Proteomes" id="UP000189935">
    <property type="component" value="Chromosome I"/>
</dbReference>
<dbReference type="InterPro" id="IPR005829">
    <property type="entry name" value="Sugar_transporter_CS"/>
</dbReference>
<dbReference type="InterPro" id="IPR005828">
    <property type="entry name" value="MFS_sugar_transport-like"/>
</dbReference>
<feature type="transmembrane region" description="Helical" evidence="7">
    <location>
        <begin position="309"/>
        <end position="327"/>
    </location>
</feature>
<feature type="transmembrane region" description="Helical" evidence="7">
    <location>
        <begin position="89"/>
        <end position="110"/>
    </location>
</feature>
<dbReference type="OrthoDB" id="9783227at2"/>
<dbReference type="SUPFAM" id="SSF103473">
    <property type="entry name" value="MFS general substrate transporter"/>
    <property type="match status" value="1"/>
</dbReference>
<feature type="transmembrane region" description="Helical" evidence="7">
    <location>
        <begin position="374"/>
        <end position="395"/>
    </location>
</feature>
<feature type="transmembrane region" description="Helical" evidence="7">
    <location>
        <begin position="243"/>
        <end position="267"/>
    </location>
</feature>
<dbReference type="PROSITE" id="PS50850">
    <property type="entry name" value="MFS"/>
    <property type="match status" value="1"/>
</dbReference>
<dbReference type="InterPro" id="IPR020846">
    <property type="entry name" value="MFS_dom"/>
</dbReference>
<protein>
    <submittedName>
        <fullName evidence="9">Metabolite-proton symporter</fullName>
    </submittedName>
</protein>
<evidence type="ECO:0000313" key="10">
    <source>
        <dbReference type="Proteomes" id="UP000189935"/>
    </source>
</evidence>
<gene>
    <name evidence="9" type="ORF">SAMN05444159_4470</name>
</gene>
<dbReference type="PROSITE" id="PS00217">
    <property type="entry name" value="SUGAR_TRANSPORT_2"/>
    <property type="match status" value="1"/>
</dbReference>
<dbReference type="GO" id="GO:0005886">
    <property type="term" value="C:plasma membrane"/>
    <property type="evidence" value="ECO:0007669"/>
    <property type="project" value="UniProtKB-SubCell"/>
</dbReference>
<keyword evidence="4 7" id="KW-0812">Transmembrane</keyword>
<feature type="transmembrane region" description="Helical" evidence="7">
    <location>
        <begin position="401"/>
        <end position="421"/>
    </location>
</feature>
<dbReference type="GO" id="GO:0022857">
    <property type="term" value="F:transmembrane transporter activity"/>
    <property type="evidence" value="ECO:0007669"/>
    <property type="project" value="InterPro"/>
</dbReference>
<dbReference type="RefSeq" id="WP_079541485.1">
    <property type="nucleotide sequence ID" value="NZ_LT670844.1"/>
</dbReference>
<reference evidence="9 10" key="1">
    <citation type="submission" date="2016-11" db="EMBL/GenBank/DDBJ databases">
        <authorList>
            <person name="Jaros S."/>
            <person name="Januszkiewicz K."/>
            <person name="Wedrychowicz H."/>
        </authorList>
    </citation>
    <scope>NUCLEOTIDE SEQUENCE [LARGE SCALE GENOMIC DNA]</scope>
    <source>
        <strain evidence="9 10">GAS499</strain>
    </source>
</reference>
<dbReference type="PANTHER" id="PTHR43045">
    <property type="entry name" value="SHIKIMATE TRANSPORTER"/>
    <property type="match status" value="1"/>
</dbReference>
<feature type="transmembrane region" description="Helical" evidence="7">
    <location>
        <begin position="156"/>
        <end position="176"/>
    </location>
</feature>
<name>A0A1M6W7A8_9BRAD</name>
<accession>A0A1M6W7A8</accession>
<organism evidence="9 10">
    <name type="scientific">Bradyrhizobium lablabi</name>
    <dbReference type="NCBI Taxonomy" id="722472"/>
    <lineage>
        <taxon>Bacteria</taxon>
        <taxon>Pseudomonadati</taxon>
        <taxon>Pseudomonadota</taxon>
        <taxon>Alphaproteobacteria</taxon>
        <taxon>Hyphomicrobiales</taxon>
        <taxon>Nitrobacteraceae</taxon>
        <taxon>Bradyrhizobium</taxon>
    </lineage>
</organism>
<evidence type="ECO:0000256" key="1">
    <source>
        <dbReference type="ARBA" id="ARBA00004651"/>
    </source>
</evidence>
<evidence type="ECO:0000256" key="3">
    <source>
        <dbReference type="ARBA" id="ARBA00022475"/>
    </source>
</evidence>
<keyword evidence="6 7" id="KW-0472">Membrane</keyword>
<proteinExistence type="predicted"/>